<dbReference type="Gene3D" id="3.40.50.720">
    <property type="entry name" value="NAD(P)-binding Rossmann-like Domain"/>
    <property type="match status" value="1"/>
</dbReference>
<dbReference type="STRING" id="1157616.A0A1Z5TUR6"/>
<dbReference type="InterPro" id="IPR008847">
    <property type="entry name" value="Suf"/>
</dbReference>
<dbReference type="SUPFAM" id="SSF51735">
    <property type="entry name" value="NAD(P)-binding Rossmann-fold domains"/>
    <property type="match status" value="1"/>
</dbReference>
<feature type="region of interest" description="Disordered" evidence="8">
    <location>
        <begin position="18"/>
        <end position="138"/>
    </location>
</feature>
<keyword evidence="5" id="KW-0677">Repeat</keyword>
<evidence type="ECO:0000313" key="13">
    <source>
        <dbReference type="Proteomes" id="UP000194280"/>
    </source>
</evidence>
<feature type="compositionally biased region" description="Acidic residues" evidence="8">
    <location>
        <begin position="73"/>
        <end position="86"/>
    </location>
</feature>
<dbReference type="VEuPathDB" id="FungiDB:BTJ68_00287"/>
<evidence type="ECO:0000256" key="6">
    <source>
        <dbReference type="ARBA" id="ARBA00023187"/>
    </source>
</evidence>
<comment type="subcellular location">
    <subcellularLocation>
        <location evidence="2">Nucleus</location>
    </subcellularLocation>
</comment>
<feature type="compositionally biased region" description="Low complexity" evidence="8">
    <location>
        <begin position="244"/>
        <end position="258"/>
    </location>
</feature>
<dbReference type="SUPFAM" id="SSF48452">
    <property type="entry name" value="TPR-like"/>
    <property type="match status" value="3"/>
</dbReference>
<evidence type="ECO:0000259" key="9">
    <source>
        <dbReference type="Pfam" id="PF05843"/>
    </source>
</evidence>
<dbReference type="OrthoDB" id="440128at2759"/>
<protein>
    <recommendedName>
        <fullName evidence="14">PRP1 splicing factor N-terminal domain-containing protein</fullName>
    </recommendedName>
</protein>
<dbReference type="AlphaFoldDB" id="A0A1Z5TUR6"/>
<dbReference type="PANTHER" id="PTHR11246">
    <property type="entry name" value="PRE-MRNA SPLICING FACTOR"/>
    <property type="match status" value="1"/>
</dbReference>
<dbReference type="Pfam" id="PF05843">
    <property type="entry name" value="Suf"/>
    <property type="match status" value="1"/>
</dbReference>
<dbReference type="InterPro" id="IPR036291">
    <property type="entry name" value="NAD(P)-bd_dom_sf"/>
</dbReference>
<comment type="caution">
    <text evidence="12">The sequence shown here is derived from an EMBL/GenBank/DDBJ whole genome shotgun (WGS) entry which is preliminary data.</text>
</comment>
<dbReference type="Proteomes" id="UP000194280">
    <property type="component" value="Unassembled WGS sequence"/>
</dbReference>
<dbReference type="FunFam" id="1.25.40.10:FF:001164">
    <property type="entry name" value="mRNA splicing factor (Prp1/Zer1), putative (AFU_orthologue AFUA_2G06070)"/>
    <property type="match status" value="1"/>
</dbReference>
<dbReference type="EMBL" id="MUNK01000002">
    <property type="protein sequence ID" value="OTA39719.1"/>
    <property type="molecule type" value="Genomic_DNA"/>
</dbReference>
<keyword evidence="4" id="KW-0507">mRNA processing</keyword>
<dbReference type="GO" id="GO:0071013">
    <property type="term" value="C:catalytic step 2 spliceosome"/>
    <property type="evidence" value="ECO:0007669"/>
    <property type="project" value="TreeGrafter"/>
</dbReference>
<dbReference type="FunFam" id="1.25.40.10:FF:000304">
    <property type="entry name" value="Putative Pre-mRNA-splicing factor prp1"/>
    <property type="match status" value="1"/>
</dbReference>
<dbReference type="Pfam" id="PF22917">
    <property type="entry name" value="PRISE"/>
    <property type="match status" value="1"/>
</dbReference>
<dbReference type="Gene3D" id="1.25.40.10">
    <property type="entry name" value="Tetratricopeptide repeat domain"/>
    <property type="match status" value="4"/>
</dbReference>
<proteinExistence type="predicted"/>
<feature type="region of interest" description="Disordered" evidence="8">
    <location>
        <begin position="244"/>
        <end position="271"/>
    </location>
</feature>
<comment type="function">
    <text evidence="1">Component of the cleavage factor IA (CFIA) complex, which is involved in the endonucleolytic cleavage during polyadenylation-dependent pre-mRNA 3'-end formation.</text>
</comment>
<feature type="compositionally biased region" description="Basic and acidic residues" evidence="8">
    <location>
        <begin position="39"/>
        <end position="50"/>
    </location>
</feature>
<feature type="domain" description="PRISE-like Rossmann-fold" evidence="11">
    <location>
        <begin position="939"/>
        <end position="1123"/>
    </location>
</feature>
<dbReference type="InterPro" id="IPR010491">
    <property type="entry name" value="PRP1_N"/>
</dbReference>
<evidence type="ECO:0000256" key="3">
    <source>
        <dbReference type="ARBA" id="ARBA00011524"/>
    </source>
</evidence>
<dbReference type="Pfam" id="PF06424">
    <property type="entry name" value="PRP1_N"/>
    <property type="match status" value="1"/>
</dbReference>
<keyword evidence="13" id="KW-1185">Reference proteome</keyword>
<keyword evidence="6" id="KW-0508">mRNA splicing</keyword>
<reference evidence="12 13" key="1">
    <citation type="submission" date="2017-01" db="EMBL/GenBank/DDBJ databases">
        <title>The recent genome duplication of the halophilic yeast Hortaea werneckii: insights from long-read sequencing.</title>
        <authorList>
            <person name="Sinha S."/>
            <person name="Flibotte S."/>
            <person name="Neira M."/>
            <person name="Lenassi M."/>
            <person name="Gostincar C."/>
            <person name="Stajich J.E."/>
            <person name="Nislow C.E."/>
        </authorList>
    </citation>
    <scope>NUCLEOTIDE SEQUENCE [LARGE SCALE GENOMIC DNA]</scope>
    <source>
        <strain evidence="12 13">EXF-2000</strain>
    </source>
</reference>
<evidence type="ECO:0000256" key="1">
    <source>
        <dbReference type="ARBA" id="ARBA00002863"/>
    </source>
</evidence>
<evidence type="ECO:0000256" key="8">
    <source>
        <dbReference type="SAM" id="MobiDB-lite"/>
    </source>
</evidence>
<evidence type="ECO:0000259" key="11">
    <source>
        <dbReference type="Pfam" id="PF22917"/>
    </source>
</evidence>
<evidence type="ECO:0000313" key="12">
    <source>
        <dbReference type="EMBL" id="OTA39719.1"/>
    </source>
</evidence>
<dbReference type="FunCoup" id="A0A1Z5TUR6">
    <property type="interactions" value="778"/>
</dbReference>
<evidence type="ECO:0000256" key="4">
    <source>
        <dbReference type="ARBA" id="ARBA00022664"/>
    </source>
</evidence>
<comment type="subunit">
    <text evidence="3">Associated with the spliceosome.</text>
</comment>
<evidence type="ECO:0000256" key="5">
    <source>
        <dbReference type="ARBA" id="ARBA00022737"/>
    </source>
</evidence>
<feature type="domain" description="Suppressor of forked" evidence="9">
    <location>
        <begin position="340"/>
        <end position="502"/>
    </location>
</feature>
<dbReference type="InterPro" id="IPR019734">
    <property type="entry name" value="TPR_rpt"/>
</dbReference>
<evidence type="ECO:0000259" key="10">
    <source>
        <dbReference type="Pfam" id="PF06424"/>
    </source>
</evidence>
<gene>
    <name evidence="12" type="ORF">BTJ68_00287</name>
</gene>
<sequence>MSGRKDFLSQKAPENYVAGLGRGATGFTTRSDLGPAREGPSEEQLKEALAKRAAALGTSAPTAYGVGKKKDDEAEEEQFQDAENEEGLFATGNYDREDDEADRIYQSVDERMDRRRKARREAREQQEREDYERNNPKIQQQFADLKRALGTVSDEDWANIPEVGDLTGRNRRNKQNERQRFYAVPDTVLAGARDGAQMGTEVQDEGMATEAGGAGAEQADGTMTNFADIGAARNRVMQVRLDAAAQSQQQDTSGAASVAGGGTSTSVDPKGYLTSLTKTEMKASEIPVGDIKRARVLLESVIKRNPRHGPGWIAAARLEEFAGKTQSAQNVIRRGTEMCPKSEDVWLEAIRLSASHGNKANAKILAANAIKSNDRSVKLWVEAMGLEDQPLAKKRVLRKALDHIPQSVAIWKEAVNLEEDPSDAKLMLAKATEIIPLSVELWLALARLESPEEAQKVLNKARKAVPASFEIWIAAARLQEQTGQTQMVAKVMERGVKSLARESAMLKREEWISQAEICEEEGAVLTCQAIIRETLGWGLDEDDDRKQIWLDDAKSSTNRGRFETARAIYAYAIRVFYNRKSVWLAAAELERQHGSREALWDLLGEAVRSCPTSEVLWMQLAREKWQAGEIDEARKVLGLAFQANPGNEDIWLAAVKLEAENGETDKARALLAEARGEAGTDRVWIKSVAFERQINKSSDEALALVNEGLQLYPKAAKLWMMKGQIYESRNMLPQAREAFNTGTRACPRSVPLWLLASRLEEKMGVLVKARSILDRARLAVKGSPELWTESVRLEYRAKNTAAANQKMAQALQECPTSGLVWSERIWHLEARTQRKPRILEAIQKADNDPILFVTAARIFWGERKLEKADGWFQKAVVLDPDLGDTWGWYYKFACQHGTEEKREEIVSKCVMNDPKHGEVWAAPKPPPGAAIWSNAQDLVDTNAALLRNFLGALDTAEITPKRFLLQTGAKNYGVHLGPTRTPHVESDPRVTLDPNFYYPQEDALFEWCKKHPGTHWNVICPAWIIGATTNAAMNALHPLAVYAAVQAWKGESFKYNGDFDAWMGVGEYSSAMLTGYLSEWAVLEDKCKDQKFNASDTSPLPMNRLWPELARWYDCKQIDGPELDEGKITTIDPGNVPTPLGYGPSRKMRFNFLLVKWAEKPENKQAWQEIMQKHKLTHNPFEDIECHFSFGDAAAIGAPNILSMNKARCFGWTGHVDTLESLHKAYSELHNVGMLPPMVADAKPLM</sequence>
<dbReference type="SMART" id="SM00386">
    <property type="entry name" value="HAT"/>
    <property type="match status" value="11"/>
</dbReference>
<dbReference type="Pfam" id="PF13432">
    <property type="entry name" value="TPR_16"/>
    <property type="match status" value="1"/>
</dbReference>
<dbReference type="InterPro" id="IPR003107">
    <property type="entry name" value="HAT"/>
</dbReference>
<evidence type="ECO:0000256" key="7">
    <source>
        <dbReference type="ARBA" id="ARBA00023242"/>
    </source>
</evidence>
<feature type="compositionally biased region" description="Basic and acidic residues" evidence="8">
    <location>
        <begin position="121"/>
        <end position="135"/>
    </location>
</feature>
<dbReference type="PANTHER" id="PTHR11246:SF1">
    <property type="entry name" value="PRE-MRNA-PROCESSING FACTOR 6"/>
    <property type="match status" value="1"/>
</dbReference>
<accession>A0A1Z5TUR6</accession>
<dbReference type="InParanoid" id="A0A1Z5TUR6"/>
<evidence type="ECO:0000256" key="2">
    <source>
        <dbReference type="ARBA" id="ARBA00004123"/>
    </source>
</evidence>
<dbReference type="InterPro" id="IPR011990">
    <property type="entry name" value="TPR-like_helical_dom_sf"/>
</dbReference>
<keyword evidence="7" id="KW-0539">Nucleus</keyword>
<dbReference type="InterPro" id="IPR045075">
    <property type="entry name" value="Syf1-like"/>
</dbReference>
<organism evidence="12 13">
    <name type="scientific">Hortaea werneckii EXF-2000</name>
    <dbReference type="NCBI Taxonomy" id="1157616"/>
    <lineage>
        <taxon>Eukaryota</taxon>
        <taxon>Fungi</taxon>
        <taxon>Dikarya</taxon>
        <taxon>Ascomycota</taxon>
        <taxon>Pezizomycotina</taxon>
        <taxon>Dothideomycetes</taxon>
        <taxon>Dothideomycetidae</taxon>
        <taxon>Mycosphaerellales</taxon>
        <taxon>Teratosphaeriaceae</taxon>
        <taxon>Hortaea</taxon>
    </lineage>
</organism>
<dbReference type="FunFam" id="1.25.40.10:FF:000256">
    <property type="entry name" value="Probable pre-mRNA splicing factor prp1"/>
    <property type="match status" value="1"/>
</dbReference>
<dbReference type="GO" id="GO:0046540">
    <property type="term" value="C:U4/U6 x U5 tri-snRNP complex"/>
    <property type="evidence" value="ECO:0007669"/>
    <property type="project" value="TreeGrafter"/>
</dbReference>
<evidence type="ECO:0008006" key="14">
    <source>
        <dbReference type="Google" id="ProtNLM"/>
    </source>
</evidence>
<feature type="domain" description="PRP1 splicing factor N-terminal" evidence="10">
    <location>
        <begin position="12"/>
        <end position="169"/>
    </location>
</feature>
<dbReference type="SMART" id="SM00028">
    <property type="entry name" value="TPR"/>
    <property type="match status" value="3"/>
</dbReference>
<name>A0A1Z5TUR6_HORWE</name>
<dbReference type="InterPro" id="IPR055222">
    <property type="entry name" value="PRISE-like_Rossmann-fold"/>
</dbReference>
<dbReference type="GO" id="GO:0000244">
    <property type="term" value="P:spliceosomal tri-snRNP complex assembly"/>
    <property type="evidence" value="ECO:0007669"/>
    <property type="project" value="TreeGrafter"/>
</dbReference>
<dbReference type="Pfam" id="PF14559">
    <property type="entry name" value="TPR_19"/>
    <property type="match status" value="1"/>
</dbReference>